<dbReference type="InterPro" id="IPR048161">
    <property type="entry name" value="PA2928-like"/>
</dbReference>
<dbReference type="NCBIfam" id="NF041516">
    <property type="entry name" value="PA2928_fam"/>
    <property type="match status" value="1"/>
</dbReference>
<dbReference type="Proteomes" id="UP000287296">
    <property type="component" value="Unassembled WGS sequence"/>
</dbReference>
<keyword evidence="1" id="KW-0812">Transmembrane</keyword>
<reference evidence="2 3" key="1">
    <citation type="submission" date="2018-12" db="EMBL/GenBank/DDBJ databases">
        <authorList>
            <person name="Sun L."/>
            <person name="Chen Z."/>
        </authorList>
    </citation>
    <scope>NUCLEOTIDE SEQUENCE [LARGE SCALE GENOMIC DNA]</scope>
    <source>
        <strain evidence="2 3">LMG 29736</strain>
    </source>
</reference>
<evidence type="ECO:0000313" key="3">
    <source>
        <dbReference type="Proteomes" id="UP000287296"/>
    </source>
</evidence>
<feature type="transmembrane region" description="Helical" evidence="1">
    <location>
        <begin position="45"/>
        <end position="69"/>
    </location>
</feature>
<organism evidence="2 3">
    <name type="scientific">Siminovitchia terrae</name>
    <name type="common">Bacillus terrae</name>
    <dbReference type="NCBI Taxonomy" id="1914933"/>
    <lineage>
        <taxon>Bacteria</taxon>
        <taxon>Bacillati</taxon>
        <taxon>Bacillota</taxon>
        <taxon>Bacilli</taxon>
        <taxon>Bacillales</taxon>
        <taxon>Bacillaceae</taxon>
        <taxon>Siminovitchia</taxon>
    </lineage>
</organism>
<gene>
    <name evidence="2" type="ORF">D5F11_009345</name>
</gene>
<dbReference type="RefSeq" id="WP_120118181.1">
    <property type="nucleotide sequence ID" value="NZ_QYTW02000007.1"/>
</dbReference>
<proteinExistence type="predicted"/>
<feature type="transmembrane region" description="Helical" evidence="1">
    <location>
        <begin position="17"/>
        <end position="38"/>
    </location>
</feature>
<evidence type="ECO:0000313" key="2">
    <source>
        <dbReference type="EMBL" id="RST59912.1"/>
    </source>
</evidence>
<protein>
    <submittedName>
        <fullName evidence="2">Uncharacterized protein</fullName>
    </submittedName>
</protein>
<name>A0A429X946_SIMTE</name>
<dbReference type="SUPFAM" id="SSF50998">
    <property type="entry name" value="Quinoprotein alcohol dehydrogenase-like"/>
    <property type="match status" value="1"/>
</dbReference>
<dbReference type="EMBL" id="QYTW02000007">
    <property type="protein sequence ID" value="RST59912.1"/>
    <property type="molecule type" value="Genomic_DNA"/>
</dbReference>
<evidence type="ECO:0000256" key="1">
    <source>
        <dbReference type="SAM" id="Phobius"/>
    </source>
</evidence>
<dbReference type="OrthoDB" id="2727750at2"/>
<sequence length="370" mass="42699">MDIFFQRYMDSWHFNGWLLHDIILAIVVGVGILLLLYLLGKRRKIGMFVMVFILYAFISNIIMITFGLAGRSFPINSVSSVYTDQSEKIAVQMIKGSENNGTAHGITQIIPHYQMVAINLNSGEKQWTKSSANRTTLIGTFMGGLLVHHYDDENGKLSLLDIQTGKEKLSKEEFTKKHKHLIDILGNTANRLAILHDKLYLEGIDGKYYQYDGKKLRENIKAEGYLSTFFFVETAIPNYFASHDQPLDFEDYEEISKYMNDVLMEPSIQPFANLEAKVLDVDLKYKTAIVSYRKTKQPNAEQILLFYDMKQHRIIWEENIGKVNSEQQNPGVRVLKHYFAIQAGDEFALLDKKTGKEILRYELRWNRAVM</sequence>
<dbReference type="AlphaFoldDB" id="A0A429X946"/>
<dbReference type="InterPro" id="IPR011047">
    <property type="entry name" value="Quinoprotein_ADH-like_sf"/>
</dbReference>
<comment type="caution">
    <text evidence="2">The sequence shown here is derived from an EMBL/GenBank/DDBJ whole genome shotgun (WGS) entry which is preliminary data.</text>
</comment>
<accession>A0A429X946</accession>
<keyword evidence="1" id="KW-0472">Membrane</keyword>
<keyword evidence="1" id="KW-1133">Transmembrane helix</keyword>